<gene>
    <name evidence="3" type="primary">Aste57867_8198</name>
    <name evidence="2" type="ORF">As57867_008167</name>
    <name evidence="3" type="ORF">ASTE57867_8198</name>
</gene>
<reference evidence="2" key="2">
    <citation type="submission" date="2019-06" db="EMBL/GenBank/DDBJ databases">
        <title>Genomics analysis of Aphanomyces spp. identifies a new class of oomycete effector associated with host adaptation.</title>
        <authorList>
            <person name="Gaulin E."/>
        </authorList>
    </citation>
    <scope>NUCLEOTIDE SEQUENCE</scope>
    <source>
        <strain evidence="2">CBS 578.67</strain>
    </source>
</reference>
<accession>A0A485KJN7</accession>
<keyword evidence="4" id="KW-1185">Reference proteome</keyword>
<evidence type="ECO:0000313" key="2">
    <source>
        <dbReference type="EMBL" id="KAF0701269.1"/>
    </source>
</evidence>
<feature type="signal peptide" evidence="1">
    <location>
        <begin position="1"/>
        <end position="18"/>
    </location>
</feature>
<evidence type="ECO:0000313" key="3">
    <source>
        <dbReference type="EMBL" id="VFT85085.1"/>
    </source>
</evidence>
<dbReference type="Proteomes" id="UP000332933">
    <property type="component" value="Unassembled WGS sequence"/>
</dbReference>
<organism evidence="3 4">
    <name type="scientific">Aphanomyces stellatus</name>
    <dbReference type="NCBI Taxonomy" id="120398"/>
    <lineage>
        <taxon>Eukaryota</taxon>
        <taxon>Sar</taxon>
        <taxon>Stramenopiles</taxon>
        <taxon>Oomycota</taxon>
        <taxon>Saprolegniomycetes</taxon>
        <taxon>Saprolegniales</taxon>
        <taxon>Verrucalvaceae</taxon>
        <taxon>Aphanomyces</taxon>
    </lineage>
</organism>
<proteinExistence type="predicted"/>
<protein>
    <submittedName>
        <fullName evidence="3">Aste57867_8198 protein</fullName>
    </submittedName>
</protein>
<sequence length="211" mass="21832">MLSMSLVVLSLLFTIVLANNCPLQFTSACNASTQCGALNGFPLHCETYGSLQQCACNASDAAVCQNTSSKTNRVPQFGVCSSANPCADSTGFVALMSPNQFMCAEPLACVPEISTATDPQSICHTCSTCKAQNPIDALGRRRFNCSAICAPDQITVPDMPITTAPTISVANTTNATTAAPRSNPRPVTANGVRLDALATLGLALVVALVAL</sequence>
<evidence type="ECO:0000256" key="1">
    <source>
        <dbReference type="SAM" id="SignalP"/>
    </source>
</evidence>
<name>A0A485KJN7_9STRA</name>
<keyword evidence="1" id="KW-0732">Signal</keyword>
<feature type="chain" id="PRO_5036116077" evidence="1">
    <location>
        <begin position="19"/>
        <end position="211"/>
    </location>
</feature>
<evidence type="ECO:0000313" key="4">
    <source>
        <dbReference type="Proteomes" id="UP000332933"/>
    </source>
</evidence>
<dbReference type="AlphaFoldDB" id="A0A485KJN7"/>
<dbReference type="OrthoDB" id="156944at2759"/>
<reference evidence="3 4" key="1">
    <citation type="submission" date="2019-03" db="EMBL/GenBank/DDBJ databases">
        <authorList>
            <person name="Gaulin E."/>
            <person name="Dumas B."/>
        </authorList>
    </citation>
    <scope>NUCLEOTIDE SEQUENCE [LARGE SCALE GENOMIC DNA]</scope>
    <source>
        <strain evidence="3">CBS 568.67</strain>
    </source>
</reference>
<dbReference type="EMBL" id="CAADRA010005115">
    <property type="protein sequence ID" value="VFT85085.1"/>
    <property type="molecule type" value="Genomic_DNA"/>
</dbReference>
<dbReference type="EMBL" id="VJMH01005094">
    <property type="protein sequence ID" value="KAF0701269.1"/>
    <property type="molecule type" value="Genomic_DNA"/>
</dbReference>